<feature type="compositionally biased region" description="Polar residues" evidence="1">
    <location>
        <begin position="257"/>
        <end position="279"/>
    </location>
</feature>
<protein>
    <submittedName>
        <fullName evidence="2">Uncharacterized protein</fullName>
    </submittedName>
</protein>
<evidence type="ECO:0000313" key="2">
    <source>
        <dbReference type="EnsemblMetazoa" id="ASTEI00701-PA"/>
    </source>
</evidence>
<reference evidence="2" key="2">
    <citation type="submission" date="2020-05" db="UniProtKB">
        <authorList>
            <consortium name="EnsemblMetazoa"/>
        </authorList>
    </citation>
    <scope>IDENTIFICATION</scope>
    <source>
        <strain evidence="2">Indian</strain>
    </source>
</reference>
<dbReference type="AlphaFoldDB" id="A0A182XWW5"/>
<feature type="compositionally biased region" description="Polar residues" evidence="1">
    <location>
        <begin position="75"/>
        <end position="90"/>
    </location>
</feature>
<sequence>MSKEKTWKGFDQLLVSPCVRYGRSSNRSNGPRRQRKSRSSKQDIILPTRDQDDGWQIDDHSDDDTTTESRVDASDTLSSTITPSVPQSLNPAEVTIERTNHSDSEIKHISEDECRTQHDDTTSDSSDSDDCLAISCTKSRMTRLQFLDKTPMKRRRITDDMDVSFAVGTSRAKNRQLEDVASPKRFKAVSSLNRTIQATGALNNSVSDRSTRCWKSFDASFTEQDASWIEELPSSPETTDHNGQISHTKQHDIEELPSSTEDNVSRNRTSLENSSTSPPKSFYVASPEANKRRNKNHPKSSPLGTLEVALNERISRQHLWQHAVTSGAVQPDRVVQLHSIERIFGRVMIRFFTTTNDADDCVREQIENVVFLDQGDKQLKSLHAGVEVALEMDDRIPPHRVSHNKLVHLGVTKLCPVPFAAK</sequence>
<feature type="compositionally biased region" description="Basic and acidic residues" evidence="1">
    <location>
        <begin position="95"/>
        <end position="121"/>
    </location>
</feature>
<reference evidence="3" key="1">
    <citation type="journal article" date="2014" name="Genome Biol.">
        <title>Genome analysis of a major urban malaria vector mosquito, Anopheles stephensi.</title>
        <authorList>
            <person name="Jiang X."/>
            <person name="Peery A."/>
            <person name="Hall A.B."/>
            <person name="Sharma A."/>
            <person name="Chen X.G."/>
            <person name="Waterhouse R.M."/>
            <person name="Komissarov A."/>
            <person name="Riehle M.M."/>
            <person name="Shouche Y."/>
            <person name="Sharakhova M.V."/>
            <person name="Lawson D."/>
            <person name="Pakpour N."/>
            <person name="Arensburger P."/>
            <person name="Davidson V.L."/>
            <person name="Eiglmeier K."/>
            <person name="Emrich S."/>
            <person name="George P."/>
            <person name="Kennedy R.C."/>
            <person name="Mane S.P."/>
            <person name="Maslen G."/>
            <person name="Oringanje C."/>
            <person name="Qi Y."/>
            <person name="Settlage R."/>
            <person name="Tojo M."/>
            <person name="Tubio J.M."/>
            <person name="Unger M.F."/>
            <person name="Wang B."/>
            <person name="Vernick K.D."/>
            <person name="Ribeiro J.M."/>
            <person name="James A.A."/>
            <person name="Michel K."/>
            <person name="Riehle M.A."/>
            <person name="Luckhart S."/>
            <person name="Sharakhov I.V."/>
            <person name="Tu Z."/>
        </authorList>
    </citation>
    <scope>NUCLEOTIDE SEQUENCE [LARGE SCALE GENOMIC DNA]</scope>
    <source>
        <strain evidence="3">Indian</strain>
    </source>
</reference>
<dbReference type="EnsemblMetazoa" id="ASTEI00701-RA">
    <property type="protein sequence ID" value="ASTEI00701-PA"/>
    <property type="gene ID" value="ASTEI00701"/>
</dbReference>
<feature type="compositionally biased region" description="Basic residues" evidence="1">
    <location>
        <begin position="30"/>
        <end position="39"/>
    </location>
</feature>
<feature type="compositionally biased region" description="Acidic residues" evidence="1">
    <location>
        <begin position="53"/>
        <end position="66"/>
    </location>
</feature>
<dbReference type="VEuPathDB" id="VectorBase:ASTE008925"/>
<accession>A0A182XWW5</accession>
<organism evidence="2 3">
    <name type="scientific">Anopheles stephensi</name>
    <name type="common">Indo-Pakistan malaria mosquito</name>
    <dbReference type="NCBI Taxonomy" id="30069"/>
    <lineage>
        <taxon>Eukaryota</taxon>
        <taxon>Metazoa</taxon>
        <taxon>Ecdysozoa</taxon>
        <taxon>Arthropoda</taxon>
        <taxon>Hexapoda</taxon>
        <taxon>Insecta</taxon>
        <taxon>Pterygota</taxon>
        <taxon>Neoptera</taxon>
        <taxon>Endopterygota</taxon>
        <taxon>Diptera</taxon>
        <taxon>Nematocera</taxon>
        <taxon>Culicoidea</taxon>
        <taxon>Culicidae</taxon>
        <taxon>Anophelinae</taxon>
        <taxon>Anopheles</taxon>
    </lineage>
</organism>
<feature type="region of interest" description="Disordered" evidence="1">
    <location>
        <begin position="233"/>
        <end position="303"/>
    </location>
</feature>
<evidence type="ECO:0000313" key="3">
    <source>
        <dbReference type="Proteomes" id="UP000076408"/>
    </source>
</evidence>
<keyword evidence="3" id="KW-1185">Reference proteome</keyword>
<evidence type="ECO:0000256" key="1">
    <source>
        <dbReference type="SAM" id="MobiDB-lite"/>
    </source>
</evidence>
<dbReference type="VEuPathDB" id="VectorBase:ASTEI20_036779"/>
<feature type="compositionally biased region" description="Polar residues" evidence="1">
    <location>
        <begin position="235"/>
        <end position="247"/>
    </location>
</feature>
<proteinExistence type="predicted"/>
<feature type="region of interest" description="Disordered" evidence="1">
    <location>
        <begin position="18"/>
        <end position="130"/>
    </location>
</feature>
<dbReference type="VEuPathDB" id="VectorBase:ASTEI00701"/>
<name>A0A182XWW5_ANOST</name>
<feature type="compositionally biased region" description="Low complexity" evidence="1">
    <location>
        <begin position="20"/>
        <end position="29"/>
    </location>
</feature>
<dbReference type="Proteomes" id="UP000076408">
    <property type="component" value="Unassembled WGS sequence"/>
</dbReference>
<dbReference type="OMA" id="TRCWKSF"/>